<dbReference type="EMBL" id="JBBBZM010000020">
    <property type="protein sequence ID" value="KAL0638604.1"/>
    <property type="molecule type" value="Genomic_DNA"/>
</dbReference>
<accession>A0ABR3GRP7</accession>
<reference evidence="3 4" key="1">
    <citation type="submission" date="2024-02" db="EMBL/GenBank/DDBJ databases">
        <title>Discinaceae phylogenomics.</title>
        <authorList>
            <person name="Dirks A.C."/>
            <person name="James T.Y."/>
        </authorList>
    </citation>
    <scope>NUCLEOTIDE SEQUENCE [LARGE SCALE GENOMIC DNA]</scope>
    <source>
        <strain evidence="3 4">ACD0624</strain>
    </source>
</reference>
<feature type="compositionally biased region" description="Polar residues" evidence="1">
    <location>
        <begin position="7"/>
        <end position="22"/>
    </location>
</feature>
<dbReference type="Pfam" id="PF14636">
    <property type="entry name" value="FNIP_N"/>
    <property type="match status" value="1"/>
</dbReference>
<feature type="compositionally biased region" description="Polar residues" evidence="1">
    <location>
        <begin position="935"/>
        <end position="950"/>
    </location>
</feature>
<protein>
    <recommendedName>
        <fullName evidence="2">Folliculin-interacting protein N-terminal domain-containing protein</fullName>
    </recommendedName>
</protein>
<feature type="compositionally biased region" description="Polar residues" evidence="1">
    <location>
        <begin position="197"/>
        <end position="206"/>
    </location>
</feature>
<feature type="region of interest" description="Disordered" evidence="1">
    <location>
        <begin position="1"/>
        <end position="35"/>
    </location>
</feature>
<feature type="domain" description="Folliculin-interacting protein N-terminal" evidence="2">
    <location>
        <begin position="112"/>
        <end position="177"/>
    </location>
</feature>
<proteinExistence type="predicted"/>
<feature type="compositionally biased region" description="Polar residues" evidence="1">
    <location>
        <begin position="582"/>
        <end position="591"/>
    </location>
</feature>
<gene>
    <name evidence="3" type="ORF">Q9L58_002330</name>
</gene>
<feature type="region of interest" description="Disordered" evidence="1">
    <location>
        <begin position="576"/>
        <end position="625"/>
    </location>
</feature>
<keyword evidence="4" id="KW-1185">Reference proteome</keyword>
<feature type="region of interest" description="Disordered" evidence="1">
    <location>
        <begin position="98"/>
        <end position="144"/>
    </location>
</feature>
<feature type="compositionally biased region" description="Basic and acidic residues" evidence="1">
    <location>
        <begin position="179"/>
        <end position="189"/>
    </location>
</feature>
<feature type="compositionally biased region" description="Basic residues" evidence="1">
    <location>
        <begin position="607"/>
        <end position="618"/>
    </location>
</feature>
<organism evidence="3 4">
    <name type="scientific">Discina gigas</name>
    <dbReference type="NCBI Taxonomy" id="1032678"/>
    <lineage>
        <taxon>Eukaryota</taxon>
        <taxon>Fungi</taxon>
        <taxon>Dikarya</taxon>
        <taxon>Ascomycota</taxon>
        <taxon>Pezizomycotina</taxon>
        <taxon>Pezizomycetes</taxon>
        <taxon>Pezizales</taxon>
        <taxon>Discinaceae</taxon>
        <taxon>Discina</taxon>
    </lineage>
</organism>
<feature type="compositionally biased region" description="Polar residues" evidence="1">
    <location>
        <begin position="128"/>
        <end position="143"/>
    </location>
</feature>
<dbReference type="PANTHER" id="PTHR21634">
    <property type="entry name" value="RE13835P"/>
    <property type="match status" value="1"/>
</dbReference>
<feature type="region of interest" description="Disordered" evidence="1">
    <location>
        <begin position="179"/>
        <end position="212"/>
    </location>
</feature>
<name>A0ABR3GRP7_9PEZI</name>
<comment type="caution">
    <text evidence="3">The sequence shown here is derived from an EMBL/GenBank/DDBJ whole genome shotgun (WGS) entry which is preliminary data.</text>
</comment>
<evidence type="ECO:0000313" key="4">
    <source>
        <dbReference type="Proteomes" id="UP001447188"/>
    </source>
</evidence>
<feature type="region of interest" description="Disordered" evidence="1">
    <location>
        <begin position="740"/>
        <end position="763"/>
    </location>
</feature>
<sequence>MLGRLFSTANSTNTSPGGTRPSTAAAPDSDELHTRGLLYPDTTSSFQSCLSLSHTGNFGDGIDLDANRDVRVIIAQDATASEHKCVLYDSKPASKITETSQSAFEDGPLSPALGGNRPRRSRAAPSAQFHTNSTTYTQHSSGNMAPEDEMRILTDCMFGSAPLAYKGPSTKVHILPNIEERKPISESPRRGSLRAPSFTSYESIQPVSPPKDKRKSVLITRLFSVVIPPTPPATAYATATPTPASSLGSTHGFPFPKMTPCSNNAPAVTPPKFVKPPKTSMYSVGLIISLPQPSQYPCSSTGSSVHRCCCCQQSSFGAYDSENHQHEFCCPTPPSFDEDYNLPVMESLGYGSAFDDFPSPVADDRMDLITKHWDVINRALADLQRIVQAQILNHLNTGGFGSSQTACQNGYKYRRKVELRQGSLLGDEIVRKEVERLRWRIVAGIRTPRVITGQGKWAVWKDEAKWANARFGGRDMNLSVAFPWLIGSDANKSKNSFFLTLLTAFLGHHTEWLDVLGPAPYRLKHQQQQQKANGNGDECAIPTRTVLLASDKHSARRLIYLLSAFLPSKSLPPWDGIPPPSRTDSMNYLSQSPPISAAAGGPGGKKSSLRKKAKKKPSKLSMVTGEEDEPIEGVVGWDIPVVHGESNAVLPALQLPLANPTVKKAGPGTLTTAPSSATIVQTNAPGSPQKSLVRPGSSSSVASMNLMNTLKRTGTANTSADSSSSFLSFWSFWSNASNTRTGSTAPSEASTQPDDNIHSEIKIADGRDELSVDGRGLYLDDDDILHHHTHHKHAHHTMPAPSLMPYGFHQQYVENEVRLSVDESDGIVDVDIPMPSMDYGAIFTSPISSPSSGGWTMSMMEATGPGLTRSNSMSFSSAMLMPTLMPDLDDNGINVGGWMEDEIFHPDFALQAVKPYAELEEDIKKAMRAEPTPSHAASNTPASENETGQSDGKWVEVCSVLIADTKKLQIKRLRLRRRSKKSAPVELPLVTAFPSALGGHRHLHVQQPASQQPLAVGFEDEEEEEVMDEEIVCDVDDVLATAVEKVIGISGATRTKAGPNTMDDTQNMGVQVCKCMVLGALEDVVRAVAVDRGSVVGNFLTEGVAKWLSEVDESF</sequence>
<feature type="compositionally biased region" description="Polar residues" evidence="1">
    <location>
        <begin position="740"/>
        <end position="754"/>
    </location>
</feature>
<evidence type="ECO:0000313" key="3">
    <source>
        <dbReference type="EMBL" id="KAL0638604.1"/>
    </source>
</evidence>
<dbReference type="PANTHER" id="PTHR21634:SF9">
    <property type="entry name" value="RE13835P"/>
    <property type="match status" value="1"/>
</dbReference>
<dbReference type="InterPro" id="IPR028084">
    <property type="entry name" value="FNIP_N_dom"/>
</dbReference>
<evidence type="ECO:0000256" key="1">
    <source>
        <dbReference type="SAM" id="MobiDB-lite"/>
    </source>
</evidence>
<evidence type="ECO:0000259" key="2">
    <source>
        <dbReference type="Pfam" id="PF14636"/>
    </source>
</evidence>
<dbReference type="Proteomes" id="UP001447188">
    <property type="component" value="Unassembled WGS sequence"/>
</dbReference>
<feature type="region of interest" description="Disordered" evidence="1">
    <location>
        <begin position="928"/>
        <end position="950"/>
    </location>
</feature>